<dbReference type="GO" id="GO:0043683">
    <property type="term" value="P:type IV pilus assembly"/>
    <property type="evidence" value="ECO:0007669"/>
    <property type="project" value="InterPro"/>
</dbReference>
<dbReference type="OrthoDB" id="5402527at2"/>
<dbReference type="GO" id="GO:0043107">
    <property type="term" value="P:type IV pilus-dependent motility"/>
    <property type="evidence" value="ECO:0007669"/>
    <property type="project" value="InterPro"/>
</dbReference>
<dbReference type="RefSeq" id="WP_072904809.1">
    <property type="nucleotide sequence ID" value="NZ_FQZT01000001.1"/>
</dbReference>
<keyword evidence="1" id="KW-0812">Transmembrane</keyword>
<dbReference type="InterPro" id="IPR007445">
    <property type="entry name" value="PilO"/>
</dbReference>
<dbReference type="PANTHER" id="PTHR39555:SF1">
    <property type="entry name" value="TYPE IV PILUS INNER MEMBRANE COMPONENT PILO"/>
    <property type="match status" value="1"/>
</dbReference>
<dbReference type="STRING" id="1122189.SAMN02745165_00121"/>
<evidence type="ECO:0000256" key="1">
    <source>
        <dbReference type="SAM" id="Phobius"/>
    </source>
</evidence>
<dbReference type="Gene3D" id="3.30.70.60">
    <property type="match status" value="1"/>
</dbReference>
<organism evidence="2 3">
    <name type="scientific">Malonomonas rubra DSM 5091</name>
    <dbReference type="NCBI Taxonomy" id="1122189"/>
    <lineage>
        <taxon>Bacteria</taxon>
        <taxon>Pseudomonadati</taxon>
        <taxon>Thermodesulfobacteriota</taxon>
        <taxon>Desulfuromonadia</taxon>
        <taxon>Desulfuromonadales</taxon>
        <taxon>Geopsychrobacteraceae</taxon>
        <taxon>Malonomonas</taxon>
    </lineage>
</organism>
<sequence length="191" mass="21638">MKTALLKATWEQSRGWVFFILALILISLGLFIYQSQIVDDESAHLQQRRLELQQQLKVRAEKMAESGVPLSAVEQMEKDLLRFAELIPPKQEFSAFVGELFDLAQKSTLEIRQVNYQPEVDKETGFLKYGVSFSVGGSYEQVKKFIHLLENSSRILLIDNIGLAGRQTKEQGINVALQIKLTTFFQGGGNE</sequence>
<proteinExistence type="predicted"/>
<name>A0A1M6BCK0_MALRU</name>
<dbReference type="Pfam" id="PF04350">
    <property type="entry name" value="PilO"/>
    <property type="match status" value="1"/>
</dbReference>
<dbReference type="InterPro" id="IPR014717">
    <property type="entry name" value="Transl_elong_EF1B/ribsomal_bS6"/>
</dbReference>
<evidence type="ECO:0000313" key="2">
    <source>
        <dbReference type="EMBL" id="SHI46470.1"/>
    </source>
</evidence>
<keyword evidence="1" id="KW-1133">Transmembrane helix</keyword>
<dbReference type="AlphaFoldDB" id="A0A1M6BCK0"/>
<keyword evidence="3" id="KW-1185">Reference proteome</keyword>
<dbReference type="PANTHER" id="PTHR39555">
    <property type="entry name" value="FIMBRIAL ASSEMBLY PROTEIN PILO-LIKE PROTEIN-RELATED"/>
    <property type="match status" value="1"/>
</dbReference>
<feature type="transmembrane region" description="Helical" evidence="1">
    <location>
        <begin position="15"/>
        <end position="33"/>
    </location>
</feature>
<dbReference type="EMBL" id="FQZT01000001">
    <property type="protein sequence ID" value="SHI46470.1"/>
    <property type="molecule type" value="Genomic_DNA"/>
</dbReference>
<reference evidence="2 3" key="1">
    <citation type="submission" date="2016-11" db="EMBL/GenBank/DDBJ databases">
        <authorList>
            <person name="Jaros S."/>
            <person name="Januszkiewicz K."/>
            <person name="Wedrychowicz H."/>
        </authorList>
    </citation>
    <scope>NUCLEOTIDE SEQUENCE [LARGE SCALE GENOMIC DNA]</scope>
    <source>
        <strain evidence="2 3">DSM 5091</strain>
    </source>
</reference>
<protein>
    <submittedName>
        <fullName evidence="2">Pilus assembly protein, PilO</fullName>
    </submittedName>
</protein>
<gene>
    <name evidence="2" type="ORF">SAMN02745165_00121</name>
</gene>
<keyword evidence="1" id="KW-0472">Membrane</keyword>
<dbReference type="Proteomes" id="UP000184171">
    <property type="component" value="Unassembled WGS sequence"/>
</dbReference>
<evidence type="ECO:0000313" key="3">
    <source>
        <dbReference type="Proteomes" id="UP000184171"/>
    </source>
</evidence>
<accession>A0A1M6BCK0</accession>